<evidence type="ECO:0008006" key="3">
    <source>
        <dbReference type="Google" id="ProtNLM"/>
    </source>
</evidence>
<name>A0ABN8PNY0_9CNID</name>
<dbReference type="EMBL" id="CALNXI010000939">
    <property type="protein sequence ID" value="CAH3147851.1"/>
    <property type="molecule type" value="Genomic_DNA"/>
</dbReference>
<dbReference type="PANTHER" id="PTHR47018:SF3">
    <property type="entry name" value="MYCBP-ASSOCIATED PROTEIN"/>
    <property type="match status" value="1"/>
</dbReference>
<protein>
    <recommendedName>
        <fullName evidence="3">RING-type E3 ubiquitin transferase</fullName>
    </recommendedName>
</protein>
<accession>A0ABN8PNY0</accession>
<gene>
    <name evidence="1" type="ORF">PEVE_00044377</name>
</gene>
<sequence length="192" mass="21987">MTDFGRSNAPLDFKLCVICQEKSTANLVENPTSHQKLLEAIEERSKYEDINSKTLWLVLKDLPLEELKEKATWHRSCYQETTHSGKIKRVKKRFQREVRGPNEARRKTINDILDILTRSKTVSYDSNLCFFCEEKAKYQNPLHLVSTSSAGSSLDNAVKQSKDPKLLVKLSTALDSTDAHAIDIKYHKSCWA</sequence>
<comment type="caution">
    <text evidence="1">The sequence shown here is derived from an EMBL/GenBank/DDBJ whole genome shotgun (WGS) entry which is preliminary data.</text>
</comment>
<proteinExistence type="predicted"/>
<keyword evidence="2" id="KW-1185">Reference proteome</keyword>
<organism evidence="1 2">
    <name type="scientific">Porites evermanni</name>
    <dbReference type="NCBI Taxonomy" id="104178"/>
    <lineage>
        <taxon>Eukaryota</taxon>
        <taxon>Metazoa</taxon>
        <taxon>Cnidaria</taxon>
        <taxon>Anthozoa</taxon>
        <taxon>Hexacorallia</taxon>
        <taxon>Scleractinia</taxon>
        <taxon>Fungiina</taxon>
        <taxon>Poritidae</taxon>
        <taxon>Porites</taxon>
    </lineage>
</organism>
<dbReference type="Proteomes" id="UP001159427">
    <property type="component" value="Unassembled WGS sequence"/>
</dbReference>
<reference evidence="1 2" key="1">
    <citation type="submission" date="2022-05" db="EMBL/GenBank/DDBJ databases">
        <authorList>
            <consortium name="Genoscope - CEA"/>
            <person name="William W."/>
        </authorList>
    </citation>
    <scope>NUCLEOTIDE SEQUENCE [LARGE SCALE GENOMIC DNA]</scope>
</reference>
<dbReference type="PANTHER" id="PTHR47018">
    <property type="entry name" value="CXC DOMAIN-CONTAINING PROTEIN-RELATED"/>
    <property type="match status" value="1"/>
</dbReference>
<evidence type="ECO:0000313" key="2">
    <source>
        <dbReference type="Proteomes" id="UP001159427"/>
    </source>
</evidence>
<evidence type="ECO:0000313" key="1">
    <source>
        <dbReference type="EMBL" id="CAH3147851.1"/>
    </source>
</evidence>